<dbReference type="InterPro" id="IPR001436">
    <property type="entry name" value="Alpha-crystallin/sHSP_animal"/>
</dbReference>
<evidence type="ECO:0000256" key="6">
    <source>
        <dbReference type="SAM" id="MobiDB-lite"/>
    </source>
</evidence>
<name>A0A0L7RHF8_9HYME</name>
<protein>
    <submittedName>
        <fullName evidence="8">Protein lethal(2)essential for life</fullName>
    </submittedName>
</protein>
<gene>
    <name evidence="8" type="ORF">WH47_06952</name>
</gene>
<evidence type="ECO:0000256" key="3">
    <source>
        <dbReference type="PIRSR" id="PIRSR036514-1"/>
    </source>
</evidence>
<feature type="region of interest" description="Disordered" evidence="6">
    <location>
        <begin position="159"/>
        <end position="205"/>
    </location>
</feature>
<keyword evidence="9" id="KW-1185">Reference proteome</keyword>
<dbReference type="SUPFAM" id="SSF49764">
    <property type="entry name" value="HSP20-like chaperones"/>
    <property type="match status" value="1"/>
</dbReference>
<dbReference type="InterPro" id="IPR002068">
    <property type="entry name" value="A-crystallin/Hsp20_dom"/>
</dbReference>
<dbReference type="GO" id="GO:0046872">
    <property type="term" value="F:metal ion binding"/>
    <property type="evidence" value="ECO:0007669"/>
    <property type="project" value="UniProtKB-KW"/>
</dbReference>
<dbReference type="PANTHER" id="PTHR45640:SF13">
    <property type="entry name" value="HEAT SHOCK PROTEIN 22-RELATED"/>
    <property type="match status" value="1"/>
</dbReference>
<dbReference type="GO" id="GO:0005737">
    <property type="term" value="C:cytoplasm"/>
    <property type="evidence" value="ECO:0007669"/>
    <property type="project" value="TreeGrafter"/>
</dbReference>
<evidence type="ECO:0000313" key="8">
    <source>
        <dbReference type="EMBL" id="KOC70254.1"/>
    </source>
</evidence>
<dbReference type="OrthoDB" id="1431247at2759"/>
<comment type="similarity">
    <text evidence="2 4 5">Belongs to the small heat shock protein (HSP20) family.</text>
</comment>
<dbReference type="PRINTS" id="PR00299">
    <property type="entry name" value="ACRYSTALLIN"/>
</dbReference>
<dbReference type="AlphaFoldDB" id="A0A0L7RHF8"/>
<keyword evidence="3" id="KW-0862">Zinc</keyword>
<feature type="binding site" evidence="3">
    <location>
        <position position="112"/>
    </location>
    <ligand>
        <name>Zn(2+)</name>
        <dbReference type="ChEBI" id="CHEBI:29105"/>
        <label>1</label>
    </ligand>
</feature>
<dbReference type="Proteomes" id="UP000053825">
    <property type="component" value="Unassembled WGS sequence"/>
</dbReference>
<accession>A0A0L7RHF8</accession>
<dbReference type="CDD" id="cd06526">
    <property type="entry name" value="metazoan_ACD"/>
    <property type="match status" value="1"/>
</dbReference>
<dbReference type="EMBL" id="KQ414591">
    <property type="protein sequence ID" value="KOC70254.1"/>
    <property type="molecule type" value="Genomic_DNA"/>
</dbReference>
<dbReference type="InterPro" id="IPR055269">
    <property type="entry name" value="Alpha-crystallin/HSP_16"/>
</dbReference>
<keyword evidence="3" id="KW-0479">Metal-binding</keyword>
<evidence type="ECO:0000259" key="7">
    <source>
        <dbReference type="PROSITE" id="PS01031"/>
    </source>
</evidence>
<feature type="compositionally biased region" description="Basic and acidic residues" evidence="6">
    <location>
        <begin position="159"/>
        <end position="184"/>
    </location>
</feature>
<feature type="domain" description="SHSP" evidence="7">
    <location>
        <begin position="62"/>
        <end position="172"/>
    </location>
</feature>
<dbReference type="GO" id="GO:0042026">
    <property type="term" value="P:protein refolding"/>
    <property type="evidence" value="ECO:0007669"/>
    <property type="project" value="TreeGrafter"/>
</dbReference>
<evidence type="ECO:0000256" key="1">
    <source>
        <dbReference type="ARBA" id="ARBA00023016"/>
    </source>
</evidence>
<sequence length="205" mass="23536">MSLLPLLYSAWWADLDRPHRLMDQHFGMGLHPEQLTFLPSWPNSILNNRAALDLYYRPISSELLRRGETGTSTITAGKDTFKVMLDVQQFKPEEISVKVIDRCVVVEAKHEERKDEHGLISRQFMRKYWLPQQVEENELSSNISSDGILTITAPLKEKEGKSNERRIKIELTDKPAIRFDKPSEGKTTATKPETPDSPKLSFLES</sequence>
<dbReference type="GO" id="GO:0051082">
    <property type="term" value="F:unfolded protein binding"/>
    <property type="evidence" value="ECO:0007669"/>
    <property type="project" value="TreeGrafter"/>
</dbReference>
<dbReference type="GO" id="GO:0009408">
    <property type="term" value="P:response to heat"/>
    <property type="evidence" value="ECO:0007669"/>
    <property type="project" value="UniProtKB-ARBA"/>
</dbReference>
<dbReference type="InterPro" id="IPR038240">
    <property type="entry name" value="Stn1_C_sf"/>
</dbReference>
<evidence type="ECO:0000256" key="5">
    <source>
        <dbReference type="RuleBase" id="RU003616"/>
    </source>
</evidence>
<keyword evidence="1" id="KW-0346">Stress response</keyword>
<reference evidence="8 9" key="1">
    <citation type="submission" date="2015-07" db="EMBL/GenBank/DDBJ databases">
        <title>The genome of Habropoda laboriosa.</title>
        <authorList>
            <person name="Pan H."/>
            <person name="Kapheim K."/>
        </authorList>
    </citation>
    <scope>NUCLEOTIDE SEQUENCE [LARGE SCALE GENOMIC DNA]</scope>
    <source>
        <strain evidence="8">0110345459</strain>
    </source>
</reference>
<feature type="binding site" evidence="3">
    <location>
        <position position="117"/>
    </location>
    <ligand>
        <name>Zn(2+)</name>
        <dbReference type="ChEBI" id="CHEBI:29105"/>
        <label>1</label>
    </ligand>
</feature>
<dbReference type="STRING" id="597456.A0A0L7RHF8"/>
<dbReference type="InterPro" id="IPR008978">
    <property type="entry name" value="HSP20-like_chaperone"/>
</dbReference>
<dbReference type="Gene3D" id="3.30.1370.230">
    <property type="entry name" value="Stn1, C-terminal wHTH domain"/>
    <property type="match status" value="1"/>
</dbReference>
<organism evidence="8 9">
    <name type="scientific">Habropoda laboriosa</name>
    <dbReference type="NCBI Taxonomy" id="597456"/>
    <lineage>
        <taxon>Eukaryota</taxon>
        <taxon>Metazoa</taxon>
        <taxon>Ecdysozoa</taxon>
        <taxon>Arthropoda</taxon>
        <taxon>Hexapoda</taxon>
        <taxon>Insecta</taxon>
        <taxon>Pterygota</taxon>
        <taxon>Neoptera</taxon>
        <taxon>Endopterygota</taxon>
        <taxon>Hymenoptera</taxon>
        <taxon>Apocrita</taxon>
        <taxon>Aculeata</taxon>
        <taxon>Apoidea</taxon>
        <taxon>Anthophila</taxon>
        <taxon>Apidae</taxon>
        <taxon>Habropoda</taxon>
    </lineage>
</organism>
<dbReference type="GO" id="GO:0005634">
    <property type="term" value="C:nucleus"/>
    <property type="evidence" value="ECO:0007669"/>
    <property type="project" value="TreeGrafter"/>
</dbReference>
<evidence type="ECO:0000256" key="2">
    <source>
        <dbReference type="PIRNR" id="PIRNR036514"/>
    </source>
</evidence>
<dbReference type="Pfam" id="PF00011">
    <property type="entry name" value="HSP20"/>
    <property type="match status" value="1"/>
</dbReference>
<proteinExistence type="inferred from homology"/>
<dbReference type="PROSITE" id="PS01031">
    <property type="entry name" value="SHSP"/>
    <property type="match status" value="1"/>
</dbReference>
<evidence type="ECO:0000256" key="4">
    <source>
        <dbReference type="PROSITE-ProRule" id="PRU00285"/>
    </source>
</evidence>
<dbReference type="PANTHER" id="PTHR45640">
    <property type="entry name" value="HEAT SHOCK PROTEIN HSP-12.2-RELATED"/>
    <property type="match status" value="1"/>
</dbReference>
<evidence type="ECO:0000313" key="9">
    <source>
        <dbReference type="Proteomes" id="UP000053825"/>
    </source>
</evidence>
<dbReference type="PIRSF" id="PIRSF036514">
    <property type="entry name" value="Sm_HSP_B1"/>
    <property type="match status" value="1"/>
</dbReference>
<dbReference type="Gene3D" id="2.60.40.790">
    <property type="match status" value="1"/>
</dbReference>
<feature type="binding site" evidence="3">
    <location>
        <position position="110"/>
    </location>
    <ligand>
        <name>Zn(2+)</name>
        <dbReference type="ChEBI" id="CHEBI:29105"/>
        <label>1</label>
    </ligand>
</feature>